<name>A0A6B0T4A7_9EURY</name>
<dbReference type="Proteomes" id="UP000466535">
    <property type="component" value="Unassembled WGS sequence"/>
</dbReference>
<reference evidence="2 3" key="1">
    <citation type="submission" date="2019-12" db="EMBL/GenBank/DDBJ databases">
        <title>Isolation and characterization of three novel carbon monoxide-oxidizing members of Halobacteria from salione crusts and soils.</title>
        <authorList>
            <person name="Myers M.R."/>
            <person name="King G.M."/>
        </authorList>
    </citation>
    <scope>NUCLEOTIDE SEQUENCE [LARGE SCALE GENOMIC DNA]</scope>
    <source>
        <strain evidence="2 3">WSH3</strain>
    </source>
</reference>
<sequence length="327" mass="35377">MSVTAADLDAQADRIDTALECYDRIVDAGLVGTGCAAVPAEIRTCLDTILGTVDSQTPAGVALANRVQDLYLEGRRLESRYVERARERDQPDWETVVDETETIRQAAVRVHATGYDPDSGYELPERMCPAALVSMNAGSSPVQFEDRIVQYETVVDEFGLSPEVVYYPGSGHDVSPSAAVPRSRVIYADVDTAAMADLRRAGYEAVAADATGHDLSTRADVIIFRNAGLIEEPIVRRWLRPGGWVLANNHLESADHVAALREMELFGVVSAESPGSVDRTTAPASLGPTRDPESTTAGASNWESVPSELGAPLDTYVFRKRPERDGI</sequence>
<evidence type="ECO:0000256" key="1">
    <source>
        <dbReference type="SAM" id="MobiDB-lite"/>
    </source>
</evidence>
<gene>
    <name evidence="2" type="ORF">GRX03_15200</name>
</gene>
<keyword evidence="3" id="KW-1185">Reference proteome</keyword>
<dbReference type="RefSeq" id="WP_159765107.1">
    <property type="nucleotide sequence ID" value="NZ_WUUT01000007.1"/>
</dbReference>
<organism evidence="2 3">
    <name type="scientific">Halovenus carboxidivorans</name>
    <dbReference type="NCBI Taxonomy" id="2692199"/>
    <lineage>
        <taxon>Archaea</taxon>
        <taxon>Methanobacteriati</taxon>
        <taxon>Methanobacteriota</taxon>
        <taxon>Stenosarchaea group</taxon>
        <taxon>Halobacteria</taxon>
        <taxon>Halobacteriales</taxon>
        <taxon>Haloarculaceae</taxon>
        <taxon>Halovenus</taxon>
    </lineage>
</organism>
<feature type="compositionally biased region" description="Polar residues" evidence="1">
    <location>
        <begin position="294"/>
        <end position="304"/>
    </location>
</feature>
<evidence type="ECO:0000313" key="3">
    <source>
        <dbReference type="Proteomes" id="UP000466535"/>
    </source>
</evidence>
<comment type="caution">
    <text evidence="2">The sequence shown here is derived from an EMBL/GenBank/DDBJ whole genome shotgun (WGS) entry which is preliminary data.</text>
</comment>
<proteinExistence type="predicted"/>
<feature type="region of interest" description="Disordered" evidence="1">
    <location>
        <begin position="272"/>
        <end position="307"/>
    </location>
</feature>
<dbReference type="OrthoDB" id="351195at2157"/>
<protein>
    <submittedName>
        <fullName evidence="2">Uncharacterized protein</fullName>
    </submittedName>
</protein>
<accession>A0A6B0T4A7</accession>
<evidence type="ECO:0000313" key="2">
    <source>
        <dbReference type="EMBL" id="MXR52945.1"/>
    </source>
</evidence>
<dbReference type="EMBL" id="WUUT01000007">
    <property type="protein sequence ID" value="MXR52945.1"/>
    <property type="molecule type" value="Genomic_DNA"/>
</dbReference>
<dbReference type="AlphaFoldDB" id="A0A6B0T4A7"/>